<comment type="subcellular location">
    <subcellularLocation>
        <location evidence="9">Cytoplasm</location>
    </subcellularLocation>
</comment>
<evidence type="ECO:0000256" key="7">
    <source>
        <dbReference type="ARBA" id="ARBA00022801"/>
    </source>
</evidence>
<dbReference type="EC" id="3.1.26.3" evidence="9"/>
<dbReference type="NCBIfam" id="TIGR02191">
    <property type="entry name" value="RNaseIII"/>
    <property type="match status" value="1"/>
</dbReference>
<accession>A0A328AMC4</accession>
<dbReference type="AlphaFoldDB" id="A0A328AMC4"/>
<dbReference type="Gene3D" id="1.10.1520.10">
    <property type="entry name" value="Ribonuclease III domain"/>
    <property type="match status" value="1"/>
</dbReference>
<dbReference type="SMART" id="SM00535">
    <property type="entry name" value="RIBOc"/>
    <property type="match status" value="1"/>
</dbReference>
<evidence type="ECO:0000256" key="5">
    <source>
        <dbReference type="ARBA" id="ARBA00022722"/>
    </source>
</evidence>
<reference evidence="13" key="1">
    <citation type="submission" date="2018-05" db="EMBL/GenBank/DDBJ databases">
        <authorList>
            <person name="Li X."/>
        </authorList>
    </citation>
    <scope>NUCLEOTIDE SEQUENCE [LARGE SCALE GENOMIC DNA]</scope>
    <source>
        <strain evidence="13">LX32</strain>
    </source>
</reference>
<dbReference type="GO" id="GO:0005737">
    <property type="term" value="C:cytoplasm"/>
    <property type="evidence" value="ECO:0007669"/>
    <property type="project" value="UniProtKB-SubCell"/>
</dbReference>
<keyword evidence="9" id="KW-0963">Cytoplasm</keyword>
<comment type="caution">
    <text evidence="12">The sequence shown here is derived from an EMBL/GenBank/DDBJ whole genome shotgun (WGS) entry which is preliminary data.</text>
</comment>
<dbReference type="GO" id="GO:0003725">
    <property type="term" value="F:double-stranded RNA binding"/>
    <property type="evidence" value="ECO:0007669"/>
    <property type="project" value="TreeGrafter"/>
</dbReference>
<dbReference type="GO" id="GO:0004525">
    <property type="term" value="F:ribonuclease III activity"/>
    <property type="evidence" value="ECO:0007669"/>
    <property type="project" value="UniProtKB-UniRule"/>
</dbReference>
<feature type="binding site" evidence="9">
    <location>
        <position position="48"/>
    </location>
    <ligand>
        <name>Mg(2+)</name>
        <dbReference type="ChEBI" id="CHEBI:18420"/>
    </ligand>
</feature>
<comment type="function">
    <text evidence="9">Digests double-stranded RNA. Involved in the processing of primary rRNA transcript to yield the immediate precursors to the large and small rRNAs (23S and 16S). Processes some mRNAs, and tRNAs when they are encoded in the rRNA operon. Processes pre-crRNA and tracrRNA of type II CRISPR loci if present in the organism.</text>
</comment>
<evidence type="ECO:0000256" key="8">
    <source>
        <dbReference type="ARBA" id="ARBA00022884"/>
    </source>
</evidence>
<dbReference type="SUPFAM" id="SSF69065">
    <property type="entry name" value="RNase III domain-like"/>
    <property type="match status" value="1"/>
</dbReference>
<dbReference type="CDD" id="cd00593">
    <property type="entry name" value="RIBOc"/>
    <property type="match status" value="1"/>
</dbReference>
<feature type="domain" description="DRBM" evidence="10">
    <location>
        <begin position="160"/>
        <end position="229"/>
    </location>
</feature>
<dbReference type="GO" id="GO:0046872">
    <property type="term" value="F:metal ion binding"/>
    <property type="evidence" value="ECO:0007669"/>
    <property type="project" value="UniProtKB-KW"/>
</dbReference>
<keyword evidence="4 9" id="KW-0507">mRNA processing</keyword>
<dbReference type="Pfam" id="PF14622">
    <property type="entry name" value="Ribonucleas_3_3"/>
    <property type="match status" value="1"/>
</dbReference>
<evidence type="ECO:0000256" key="3">
    <source>
        <dbReference type="ARBA" id="ARBA00022552"/>
    </source>
</evidence>
<dbReference type="GO" id="GO:0010468">
    <property type="term" value="P:regulation of gene expression"/>
    <property type="evidence" value="ECO:0007669"/>
    <property type="project" value="TreeGrafter"/>
</dbReference>
<dbReference type="InterPro" id="IPR000999">
    <property type="entry name" value="RNase_III_dom"/>
</dbReference>
<evidence type="ECO:0000313" key="13">
    <source>
        <dbReference type="Proteomes" id="UP000249254"/>
    </source>
</evidence>
<keyword evidence="9" id="KW-0819">tRNA processing</keyword>
<dbReference type="PROSITE" id="PS00517">
    <property type="entry name" value="RNASE_3_1"/>
    <property type="match status" value="1"/>
</dbReference>
<comment type="catalytic activity">
    <reaction evidence="1 9">
        <text>Endonucleolytic cleavage to 5'-phosphomonoester.</text>
        <dbReference type="EC" id="3.1.26.3"/>
    </reaction>
</comment>
<evidence type="ECO:0000256" key="4">
    <source>
        <dbReference type="ARBA" id="ARBA00022664"/>
    </source>
</evidence>
<evidence type="ECO:0000256" key="9">
    <source>
        <dbReference type="HAMAP-Rule" id="MF_00104"/>
    </source>
</evidence>
<dbReference type="FunFam" id="1.10.1520.10:FF:000001">
    <property type="entry name" value="Ribonuclease 3"/>
    <property type="match status" value="1"/>
</dbReference>
<dbReference type="GO" id="GO:0008033">
    <property type="term" value="P:tRNA processing"/>
    <property type="evidence" value="ECO:0007669"/>
    <property type="project" value="UniProtKB-KW"/>
</dbReference>
<keyword evidence="6 9" id="KW-0255">Endonuclease</keyword>
<dbReference type="InterPro" id="IPR036389">
    <property type="entry name" value="RNase_III_sf"/>
</dbReference>
<feature type="binding site" evidence="9">
    <location>
        <position position="121"/>
    </location>
    <ligand>
        <name>Mg(2+)</name>
        <dbReference type="ChEBI" id="CHEBI:18420"/>
    </ligand>
</feature>
<organism evidence="12 13">
    <name type="scientific">Phenylobacterium soli</name>
    <dbReference type="NCBI Taxonomy" id="2170551"/>
    <lineage>
        <taxon>Bacteria</taxon>
        <taxon>Pseudomonadati</taxon>
        <taxon>Pseudomonadota</taxon>
        <taxon>Alphaproteobacteria</taxon>
        <taxon>Caulobacterales</taxon>
        <taxon>Caulobacteraceae</taxon>
        <taxon>Phenylobacterium</taxon>
    </lineage>
</organism>
<dbReference type="Proteomes" id="UP000249254">
    <property type="component" value="Unassembled WGS sequence"/>
</dbReference>
<dbReference type="EMBL" id="QFYQ01000001">
    <property type="protein sequence ID" value="RAK55505.1"/>
    <property type="molecule type" value="Genomic_DNA"/>
</dbReference>
<feature type="domain" description="RNase III" evidence="11">
    <location>
        <begin position="8"/>
        <end position="135"/>
    </location>
</feature>
<evidence type="ECO:0000259" key="10">
    <source>
        <dbReference type="PROSITE" id="PS50137"/>
    </source>
</evidence>
<name>A0A328AMC4_9CAUL</name>
<dbReference type="OrthoDB" id="9805026at2"/>
<dbReference type="SMART" id="SM00358">
    <property type="entry name" value="DSRM"/>
    <property type="match status" value="1"/>
</dbReference>
<feature type="active site" evidence="9">
    <location>
        <position position="124"/>
    </location>
</feature>
<comment type="subunit">
    <text evidence="9">Homodimer.</text>
</comment>
<gene>
    <name evidence="9 12" type="primary">rnc</name>
    <name evidence="12" type="ORF">DJ017_13770</name>
</gene>
<protein>
    <recommendedName>
        <fullName evidence="9">Ribonuclease 3</fullName>
        <ecNumber evidence="9">3.1.26.3</ecNumber>
    </recommendedName>
    <alternativeName>
        <fullName evidence="9">Ribonuclease III</fullName>
        <shortName evidence="9">RNase III</shortName>
    </alternativeName>
</protein>
<keyword evidence="13" id="KW-1185">Reference proteome</keyword>
<feature type="binding site" evidence="9">
    <location>
        <position position="124"/>
    </location>
    <ligand>
        <name>Mg(2+)</name>
        <dbReference type="ChEBI" id="CHEBI:18420"/>
    </ligand>
</feature>
<comment type="cofactor">
    <cofactor evidence="9">
        <name>Mg(2+)</name>
        <dbReference type="ChEBI" id="CHEBI:18420"/>
    </cofactor>
</comment>
<keyword evidence="7 9" id="KW-0378">Hydrolase</keyword>
<evidence type="ECO:0000256" key="2">
    <source>
        <dbReference type="ARBA" id="ARBA00010183"/>
    </source>
</evidence>
<dbReference type="SUPFAM" id="SSF54768">
    <property type="entry name" value="dsRNA-binding domain-like"/>
    <property type="match status" value="1"/>
</dbReference>
<dbReference type="HAMAP" id="MF_00104">
    <property type="entry name" value="RNase_III"/>
    <property type="match status" value="1"/>
</dbReference>
<comment type="similarity">
    <text evidence="2">Belongs to the ribonuclease III family.</text>
</comment>
<evidence type="ECO:0000259" key="11">
    <source>
        <dbReference type="PROSITE" id="PS50142"/>
    </source>
</evidence>
<keyword evidence="8 9" id="KW-0694">RNA-binding</keyword>
<evidence type="ECO:0000256" key="1">
    <source>
        <dbReference type="ARBA" id="ARBA00000109"/>
    </source>
</evidence>
<dbReference type="PANTHER" id="PTHR11207">
    <property type="entry name" value="RIBONUCLEASE III"/>
    <property type="match status" value="1"/>
</dbReference>
<keyword evidence="9" id="KW-0479">Metal-binding</keyword>
<dbReference type="GO" id="GO:0006364">
    <property type="term" value="P:rRNA processing"/>
    <property type="evidence" value="ECO:0007669"/>
    <property type="project" value="UniProtKB-UniRule"/>
</dbReference>
<sequence length="231" mass="25401">MNAREAAVAELERRIGHEFADRDLLERALTHASVGKGARKVRDNERLEFLGDRVLNLIVAEHIAEELPEATEGELSKLMARLVNYHACAKAAREAGLAAALRVDASATRVGARDNDRVLGDACEALIAALYRDAGIEAARRFVMSFWGEAFADLEAPAKDPKTMLQEWAMARGLPLPDYRLMRQEGTAHEPKFTIEVHLPGVAPHQGTAGSKREAEKLAAQRMLDAQELKT</sequence>
<dbReference type="RefSeq" id="WP_111529253.1">
    <property type="nucleotide sequence ID" value="NZ_JBHRSG010000003.1"/>
</dbReference>
<keyword evidence="9" id="KW-0460">Magnesium</keyword>
<dbReference type="PROSITE" id="PS50142">
    <property type="entry name" value="RNASE_3_2"/>
    <property type="match status" value="1"/>
</dbReference>
<keyword evidence="5 9" id="KW-0540">Nuclease</keyword>
<feature type="active site" evidence="9">
    <location>
        <position position="52"/>
    </location>
</feature>
<dbReference type="Gene3D" id="3.30.160.20">
    <property type="match status" value="1"/>
</dbReference>
<dbReference type="InterPro" id="IPR011907">
    <property type="entry name" value="RNase_III"/>
</dbReference>
<keyword evidence="9" id="KW-0699">rRNA-binding</keyword>
<dbReference type="InterPro" id="IPR014720">
    <property type="entry name" value="dsRBD_dom"/>
</dbReference>
<dbReference type="CDD" id="cd10845">
    <property type="entry name" value="DSRM_RNAse_III_family"/>
    <property type="match status" value="1"/>
</dbReference>
<dbReference type="GO" id="GO:0019843">
    <property type="term" value="F:rRNA binding"/>
    <property type="evidence" value="ECO:0007669"/>
    <property type="project" value="UniProtKB-KW"/>
</dbReference>
<evidence type="ECO:0000313" key="12">
    <source>
        <dbReference type="EMBL" id="RAK55505.1"/>
    </source>
</evidence>
<proteinExistence type="inferred from homology"/>
<keyword evidence="3 9" id="KW-0698">rRNA processing</keyword>
<evidence type="ECO:0000256" key="6">
    <source>
        <dbReference type="ARBA" id="ARBA00022759"/>
    </source>
</evidence>
<dbReference type="PANTHER" id="PTHR11207:SF0">
    <property type="entry name" value="RIBONUCLEASE 3"/>
    <property type="match status" value="1"/>
</dbReference>
<dbReference type="GO" id="GO:0006397">
    <property type="term" value="P:mRNA processing"/>
    <property type="evidence" value="ECO:0007669"/>
    <property type="project" value="UniProtKB-UniRule"/>
</dbReference>
<dbReference type="Pfam" id="PF00035">
    <property type="entry name" value="dsrm"/>
    <property type="match status" value="1"/>
</dbReference>
<dbReference type="PROSITE" id="PS50137">
    <property type="entry name" value="DS_RBD"/>
    <property type="match status" value="1"/>
</dbReference>